<evidence type="ECO:0000259" key="1">
    <source>
        <dbReference type="Pfam" id="PF21049"/>
    </source>
</evidence>
<dbReference type="InterPro" id="IPR016024">
    <property type="entry name" value="ARM-type_fold"/>
</dbReference>
<dbReference type="InterPro" id="IPR011989">
    <property type="entry name" value="ARM-like"/>
</dbReference>
<dbReference type="GeneID" id="101239648"/>
<feature type="domain" description="Cilia- and flagella-associated protein 69 ARM repeats" evidence="1">
    <location>
        <begin position="10"/>
        <end position="719"/>
    </location>
</feature>
<reference evidence="3" key="1">
    <citation type="submission" date="2025-08" db="UniProtKB">
        <authorList>
            <consortium name="RefSeq"/>
        </authorList>
    </citation>
    <scope>IDENTIFICATION</scope>
</reference>
<keyword evidence="3" id="KW-0966">Cell projection</keyword>
<dbReference type="InterPro" id="IPR048733">
    <property type="entry name" value="CFA69_ARM_dom"/>
</dbReference>
<dbReference type="Proteomes" id="UP001652625">
    <property type="component" value="Chromosome 11"/>
</dbReference>
<dbReference type="SUPFAM" id="SSF48371">
    <property type="entry name" value="ARM repeat"/>
    <property type="match status" value="1"/>
</dbReference>
<dbReference type="RefSeq" id="XP_065666225.1">
    <property type="nucleotide sequence ID" value="XM_065810153.1"/>
</dbReference>
<organism evidence="2 3">
    <name type="scientific">Hydra vulgaris</name>
    <name type="common">Hydra</name>
    <name type="synonym">Hydra attenuata</name>
    <dbReference type="NCBI Taxonomy" id="6087"/>
    <lineage>
        <taxon>Eukaryota</taxon>
        <taxon>Metazoa</taxon>
        <taxon>Cnidaria</taxon>
        <taxon>Hydrozoa</taxon>
        <taxon>Hydroidolina</taxon>
        <taxon>Anthoathecata</taxon>
        <taxon>Aplanulata</taxon>
        <taxon>Hydridae</taxon>
        <taxon>Hydra</taxon>
    </lineage>
</organism>
<name>A0ABM4CWA9_HYDVU</name>
<dbReference type="PANTHER" id="PTHR14716">
    <property type="entry name" value="CILIA- AND FLAGELLA-ASSOCIATED PROTEIN 69"/>
    <property type="match status" value="1"/>
</dbReference>
<proteinExistence type="predicted"/>
<dbReference type="PANTHER" id="PTHR14716:SF0">
    <property type="entry name" value="CILIA- AND FLAGELLA-ASSOCIATED PROTEIN 69"/>
    <property type="match status" value="1"/>
</dbReference>
<dbReference type="Pfam" id="PF21049">
    <property type="entry name" value="CFA69_ARM_rpt"/>
    <property type="match status" value="1"/>
</dbReference>
<dbReference type="Gene3D" id="1.25.10.10">
    <property type="entry name" value="Leucine-rich Repeat Variant"/>
    <property type="match status" value="1"/>
</dbReference>
<evidence type="ECO:0000313" key="2">
    <source>
        <dbReference type="Proteomes" id="UP001652625"/>
    </source>
</evidence>
<dbReference type="InterPro" id="IPR048732">
    <property type="entry name" value="CFA69"/>
</dbReference>
<keyword evidence="3" id="KW-0969">Cilium</keyword>
<keyword evidence="2" id="KW-1185">Reference proteome</keyword>
<gene>
    <name evidence="3" type="primary">LOC101239648</name>
</gene>
<evidence type="ECO:0000313" key="3">
    <source>
        <dbReference type="RefSeq" id="XP_065666225.1"/>
    </source>
</evidence>
<sequence>MEIKNQMDIKLIKIFNLLTDKHSRCLVDRHTYLVNKYVINSKGIHLIDFQLFTDVFWKCQELIAVNNCYEVIVCMLCDILKKPLLKQKASDEEKLAKEIAECLNTLGEIAELSTDLIKSSISKTIAYMYVTSSEFDASGDVNVVSSNFIKTAISSSTICTSIVKCLAKVLHIETSYDIILSLFKLSDSSQNCDGMLKADVGNLLCKILFDMNLNNRSVFIEIGFLWNLFENGNQEEVSKQVCTDFGLSVINQVFTHQVSNCISNSDKQLRNDILIVILYAASASSVSQTLNSQLLKTISIFVSYPEIESRLDLVQNIKIISSQEDFEFKKQLMISLVLFCKDKACAKIFSEYYVMAALFTYVKPIILPLDFVWSITEFEEIQLQAMAVLASLVPYSIEEYISLQGNTRLLLLLEWCVSSAEYNSHGNCFYGKGGRGGKRAQMRFCIRLLRSVCSTENKIVLQDLFDQGAIIQISEILQRCCLSEKDELDVEMQSDMLFILSILTQDDNHKKELFGESGVKTLLMYLRCYLNNTNNVLNFSKLALTTLDCIRACVIGCAINEITFLENEGAFVLLDILQKCSFLIKTAALGILLDLSENRRTLDHLKLWQGKKESTLGNLLLHFWIAEEQRLGVLRSKHGLIDDLKKPIMTKLQRVASLVNIPEVSSSIFDVTDNIRAKIYSLFTRIDFKVSNLNTQEAIALSIIRRYLDFKALEIWQEIQTELEVENVKLVESDKKCLDVIIEKLESKVQLVANNQKKILQKCLEEEINEERDYFQKFKDSQKQKEKSCIDFSSFVERTSDYNCLQRARMKQLDLIEKSTLKSRYSLQQSGIKDCYLEYVTKHSTVDKRLTTTTFSGRHVIVHSTNLDPSLKPSLDMKHQPIKLPELMN</sequence>
<protein>
    <submittedName>
        <fullName evidence="3">Cilia- and flagella-associated protein 69 isoform X5</fullName>
    </submittedName>
</protein>
<keyword evidence="3" id="KW-0282">Flagellum</keyword>
<accession>A0ABM4CWA9</accession>